<keyword evidence="4" id="KW-1185">Reference proteome</keyword>
<evidence type="ECO:0000259" key="2">
    <source>
        <dbReference type="Pfam" id="PF13439"/>
    </source>
</evidence>
<dbReference type="RefSeq" id="WP_130417200.1">
    <property type="nucleotide sequence ID" value="NZ_SHKW01000001.1"/>
</dbReference>
<dbReference type="OrthoDB" id="9813214at2"/>
<dbReference type="InterPro" id="IPR028098">
    <property type="entry name" value="Glyco_trans_4-like_N"/>
</dbReference>
<dbReference type="Proteomes" id="UP000292958">
    <property type="component" value="Unassembled WGS sequence"/>
</dbReference>
<dbReference type="InterPro" id="IPR050194">
    <property type="entry name" value="Glycosyltransferase_grp1"/>
</dbReference>
<proteinExistence type="predicted"/>
<dbReference type="GO" id="GO:0016757">
    <property type="term" value="F:glycosyltransferase activity"/>
    <property type="evidence" value="ECO:0007669"/>
    <property type="project" value="InterPro"/>
</dbReference>
<dbReference type="PANTHER" id="PTHR45947:SF3">
    <property type="entry name" value="SULFOQUINOVOSYL TRANSFERASE SQD2"/>
    <property type="match status" value="1"/>
</dbReference>
<gene>
    <name evidence="3" type="ORF">BDD14_0225</name>
</gene>
<reference evidence="3 4" key="1">
    <citation type="submission" date="2019-02" db="EMBL/GenBank/DDBJ databases">
        <title>Genomic Encyclopedia of Archaeal and Bacterial Type Strains, Phase II (KMG-II): from individual species to whole genera.</title>
        <authorList>
            <person name="Goeker M."/>
        </authorList>
    </citation>
    <scope>NUCLEOTIDE SEQUENCE [LARGE SCALE GENOMIC DNA]</scope>
    <source>
        <strain evidence="3 4">DSM 18101</strain>
    </source>
</reference>
<sequence length="391" mass="44136">MSTVISPGTYRIVHLTSAHPPLDVRIFHKECRSLARAGYEVIALGNHVCDETVDGVKIQGLGLANGRIQRMTIKLAKMYKAAFEATADVYHIHDPELLIVGLVLRAAGKRVVYDIHEDLPRTILLKAYIPRFLQKPLMWIVERVEDAAARQMSGLVTATPALANRFRSIHRNTVVVNNFVMLEEFVPSTRLEWKRRDPAVAYYGGISYERGIREMLTAMELLPGTLHLKLELGGWFYVQEQEAELTAEPCWRHVNWHGELDRNGIASLLNRVQVGLVVVHPDEAYLTSQPTKLFEYMAAGIPVVASDFPLWRSIIRKAGCGFLVDPFNVRDIAAAIEHLIRNPDEAEAMGQRGRKAAEERFSWAHEEQVLLSFYSALLNEYKVLKTEAMAA</sequence>
<dbReference type="Pfam" id="PF00534">
    <property type="entry name" value="Glycos_transf_1"/>
    <property type="match status" value="1"/>
</dbReference>
<accession>A0A4Q7YMV1</accession>
<comment type="caution">
    <text evidence="3">The sequence shown here is derived from an EMBL/GenBank/DDBJ whole genome shotgun (WGS) entry which is preliminary data.</text>
</comment>
<dbReference type="InterPro" id="IPR001296">
    <property type="entry name" value="Glyco_trans_1"/>
</dbReference>
<feature type="domain" description="Glycosyl transferase family 1" evidence="1">
    <location>
        <begin position="193"/>
        <end position="355"/>
    </location>
</feature>
<evidence type="ECO:0008006" key="5">
    <source>
        <dbReference type="Google" id="ProtNLM"/>
    </source>
</evidence>
<name>A0A4Q7YMV1_9BACT</name>
<protein>
    <recommendedName>
        <fullName evidence="5">Glycosyltransferase involved in cell wall biosynthesis</fullName>
    </recommendedName>
</protein>
<evidence type="ECO:0000313" key="4">
    <source>
        <dbReference type="Proteomes" id="UP000292958"/>
    </source>
</evidence>
<dbReference type="SUPFAM" id="SSF53756">
    <property type="entry name" value="UDP-Glycosyltransferase/glycogen phosphorylase"/>
    <property type="match status" value="1"/>
</dbReference>
<organism evidence="3 4">
    <name type="scientific">Edaphobacter modestus</name>
    <dbReference type="NCBI Taxonomy" id="388466"/>
    <lineage>
        <taxon>Bacteria</taxon>
        <taxon>Pseudomonadati</taxon>
        <taxon>Acidobacteriota</taxon>
        <taxon>Terriglobia</taxon>
        <taxon>Terriglobales</taxon>
        <taxon>Acidobacteriaceae</taxon>
        <taxon>Edaphobacter</taxon>
    </lineage>
</organism>
<evidence type="ECO:0000259" key="1">
    <source>
        <dbReference type="Pfam" id="PF00534"/>
    </source>
</evidence>
<dbReference type="CDD" id="cd03794">
    <property type="entry name" value="GT4_WbuB-like"/>
    <property type="match status" value="1"/>
</dbReference>
<feature type="domain" description="Glycosyltransferase subfamily 4-like N-terminal" evidence="2">
    <location>
        <begin position="30"/>
        <end position="183"/>
    </location>
</feature>
<dbReference type="AlphaFoldDB" id="A0A4Q7YMV1"/>
<dbReference type="EMBL" id="SHKW01000001">
    <property type="protein sequence ID" value="RZU38917.1"/>
    <property type="molecule type" value="Genomic_DNA"/>
</dbReference>
<dbReference type="Gene3D" id="3.40.50.2000">
    <property type="entry name" value="Glycogen Phosphorylase B"/>
    <property type="match status" value="2"/>
</dbReference>
<dbReference type="Pfam" id="PF13439">
    <property type="entry name" value="Glyco_transf_4"/>
    <property type="match status" value="1"/>
</dbReference>
<dbReference type="PANTHER" id="PTHR45947">
    <property type="entry name" value="SULFOQUINOVOSYL TRANSFERASE SQD2"/>
    <property type="match status" value="1"/>
</dbReference>
<evidence type="ECO:0000313" key="3">
    <source>
        <dbReference type="EMBL" id="RZU38917.1"/>
    </source>
</evidence>